<name>A0ABQ9E3C7_TEGGR</name>
<organism evidence="2 3">
    <name type="scientific">Tegillarca granosa</name>
    <name type="common">Malaysian cockle</name>
    <name type="synonym">Anadara granosa</name>
    <dbReference type="NCBI Taxonomy" id="220873"/>
    <lineage>
        <taxon>Eukaryota</taxon>
        <taxon>Metazoa</taxon>
        <taxon>Spiralia</taxon>
        <taxon>Lophotrochozoa</taxon>
        <taxon>Mollusca</taxon>
        <taxon>Bivalvia</taxon>
        <taxon>Autobranchia</taxon>
        <taxon>Pteriomorphia</taxon>
        <taxon>Arcoida</taxon>
        <taxon>Arcoidea</taxon>
        <taxon>Arcidae</taxon>
        <taxon>Tegillarca</taxon>
    </lineage>
</organism>
<evidence type="ECO:0000259" key="1">
    <source>
        <dbReference type="PROSITE" id="PS51064"/>
    </source>
</evidence>
<proteinExistence type="predicted"/>
<feature type="domain" description="IRS-type PTB" evidence="1">
    <location>
        <begin position="105"/>
        <end position="213"/>
    </location>
</feature>
<dbReference type="InterPro" id="IPR011993">
    <property type="entry name" value="PH-like_dom_sf"/>
</dbReference>
<dbReference type="Pfam" id="PF02174">
    <property type="entry name" value="IRS"/>
    <property type="match status" value="1"/>
</dbReference>
<dbReference type="PROSITE" id="PS51064">
    <property type="entry name" value="IRS_PTB"/>
    <property type="match status" value="1"/>
</dbReference>
<evidence type="ECO:0000313" key="2">
    <source>
        <dbReference type="EMBL" id="KAJ8299948.1"/>
    </source>
</evidence>
<dbReference type="SMART" id="SM00310">
    <property type="entry name" value="PTBI"/>
    <property type="match status" value="1"/>
</dbReference>
<sequence length="220" mass="25884">MTSKVSSKVITCDIRAFGKADSEGCYKFIAGRNYEYGEGEYQFQFPDNKIRKAFHLTLKEQIDIIKKRRDSVDPNTEADDDCALVYPNDEKDKGGLSSKWRQEYDSRYYDVTIQSSKKAKELNLSYLDTYKIQVNEHLVKLFQFDLSVCLYYWPLHYIRSYKVRKDWNCFILHSGRRCMSGEGELCFQFLIHDEAEKFYNTVLSTSKLHCKRLSKRASVC</sequence>
<dbReference type="Proteomes" id="UP001217089">
    <property type="component" value="Unassembled WGS sequence"/>
</dbReference>
<dbReference type="Gene3D" id="2.30.29.30">
    <property type="entry name" value="Pleckstrin-homology domain (PH domain)/Phosphotyrosine-binding domain (PTB)"/>
    <property type="match status" value="1"/>
</dbReference>
<reference evidence="2 3" key="1">
    <citation type="submission" date="2022-12" db="EMBL/GenBank/DDBJ databases">
        <title>Chromosome-level genome of Tegillarca granosa.</title>
        <authorList>
            <person name="Kim J."/>
        </authorList>
    </citation>
    <scope>NUCLEOTIDE SEQUENCE [LARGE SCALE GENOMIC DNA]</scope>
    <source>
        <strain evidence="2">Teg-2019</strain>
        <tissue evidence="2">Adductor muscle</tissue>
    </source>
</reference>
<gene>
    <name evidence="2" type="ORF">KUTeg_021467</name>
</gene>
<protein>
    <recommendedName>
        <fullName evidence="1">IRS-type PTB domain-containing protein</fullName>
    </recommendedName>
</protein>
<dbReference type="SUPFAM" id="SSF50729">
    <property type="entry name" value="PH domain-like"/>
    <property type="match status" value="1"/>
</dbReference>
<dbReference type="EMBL" id="JARBDR010000919">
    <property type="protein sequence ID" value="KAJ8299948.1"/>
    <property type="molecule type" value="Genomic_DNA"/>
</dbReference>
<dbReference type="SMART" id="SM01244">
    <property type="entry name" value="IRS"/>
    <property type="match status" value="1"/>
</dbReference>
<dbReference type="InterPro" id="IPR002404">
    <property type="entry name" value="IRS_PTB"/>
</dbReference>
<accession>A0ABQ9E3C7</accession>
<comment type="caution">
    <text evidence="2">The sequence shown here is derived from an EMBL/GenBank/DDBJ whole genome shotgun (WGS) entry which is preliminary data.</text>
</comment>
<evidence type="ECO:0000313" key="3">
    <source>
        <dbReference type="Proteomes" id="UP001217089"/>
    </source>
</evidence>
<keyword evidence="3" id="KW-1185">Reference proteome</keyword>